<sequence length="252" mass="27678">MVGSRLLVLGAVAVVATGSPAGAQSGGLPGRPGHTEGQAAPAGPNPRSLAALRQVQTWIDGTEGRLTDIIPSSTITPPEILSDPDGGRRLVFKVVVNFNRGFYDRYGQWQREWADDGLDAGTQGRIRKQLSRLNRYGIFLGLYSGDGDLIAKAPVVKNPYFANMLEDYYENREGNLVPVPHSQVFRDDRPETIEPMLRRGDLGDIASLPVFERFQPVFKAEIITKRDVVLQVAAEDLSNAKTYRLVMESTAR</sequence>
<dbReference type="EMBL" id="VGJX01000039">
    <property type="protein sequence ID" value="MBM3273743.1"/>
    <property type="molecule type" value="Genomic_DNA"/>
</dbReference>
<keyword evidence="2" id="KW-0732">Signal</keyword>
<name>A0A937X0L7_9BACT</name>
<feature type="region of interest" description="Disordered" evidence="1">
    <location>
        <begin position="20"/>
        <end position="45"/>
    </location>
</feature>
<accession>A0A937X0L7</accession>
<evidence type="ECO:0000313" key="4">
    <source>
        <dbReference type="Proteomes" id="UP000703893"/>
    </source>
</evidence>
<evidence type="ECO:0000313" key="3">
    <source>
        <dbReference type="EMBL" id="MBM3273743.1"/>
    </source>
</evidence>
<reference evidence="3 4" key="1">
    <citation type="submission" date="2019-03" db="EMBL/GenBank/DDBJ databases">
        <title>Lake Tanganyika Metagenome-Assembled Genomes (MAGs).</title>
        <authorList>
            <person name="Tran P."/>
        </authorList>
    </citation>
    <scope>NUCLEOTIDE SEQUENCE [LARGE SCALE GENOMIC DNA]</scope>
    <source>
        <strain evidence="3">K_DeepCast_65m_m2_236</strain>
    </source>
</reference>
<comment type="caution">
    <text evidence="3">The sequence shown here is derived from an EMBL/GenBank/DDBJ whole genome shotgun (WGS) entry which is preliminary data.</text>
</comment>
<feature type="signal peptide" evidence="2">
    <location>
        <begin position="1"/>
        <end position="23"/>
    </location>
</feature>
<proteinExistence type="predicted"/>
<protein>
    <submittedName>
        <fullName evidence="3">Uncharacterized protein</fullName>
    </submittedName>
</protein>
<gene>
    <name evidence="3" type="ORF">FJZ00_01215</name>
</gene>
<evidence type="ECO:0000256" key="1">
    <source>
        <dbReference type="SAM" id="MobiDB-lite"/>
    </source>
</evidence>
<dbReference type="Proteomes" id="UP000703893">
    <property type="component" value="Unassembled WGS sequence"/>
</dbReference>
<organism evidence="3 4">
    <name type="scientific">Candidatus Tanganyikabacteria bacterium</name>
    <dbReference type="NCBI Taxonomy" id="2961651"/>
    <lineage>
        <taxon>Bacteria</taxon>
        <taxon>Bacillati</taxon>
        <taxon>Candidatus Sericytochromatia</taxon>
        <taxon>Candidatus Tanganyikabacteria</taxon>
    </lineage>
</organism>
<feature type="chain" id="PRO_5037325400" evidence="2">
    <location>
        <begin position="24"/>
        <end position="252"/>
    </location>
</feature>
<evidence type="ECO:0000256" key="2">
    <source>
        <dbReference type="SAM" id="SignalP"/>
    </source>
</evidence>
<dbReference type="AlphaFoldDB" id="A0A937X0L7"/>